<evidence type="ECO:0008006" key="3">
    <source>
        <dbReference type="Google" id="ProtNLM"/>
    </source>
</evidence>
<sequence length="149" mass="16354">MATAIGIQNQVRRYLREMGLIFDDRGDGSFTVGMEHANISLTVVEFGDHGHVLRFSSFTNWELPYSTRLVEYVAEAGYVIGGVSLCPTDEGSFMVEYHYAMLANGLSFTDVVSAFNVFAGTALTLGDEIQGRFGGELYFEPRALPAGSY</sequence>
<evidence type="ECO:0000313" key="1">
    <source>
        <dbReference type="EMBL" id="GAA4969219.1"/>
    </source>
</evidence>
<proteinExistence type="predicted"/>
<organism evidence="1 2">
    <name type="scientific">Kineococcus glutinatus</name>
    <dbReference type="NCBI Taxonomy" id="1070872"/>
    <lineage>
        <taxon>Bacteria</taxon>
        <taxon>Bacillati</taxon>
        <taxon>Actinomycetota</taxon>
        <taxon>Actinomycetes</taxon>
        <taxon>Kineosporiales</taxon>
        <taxon>Kineosporiaceae</taxon>
        <taxon>Kineococcus</taxon>
    </lineage>
</organism>
<accession>A0ABP9HEE1</accession>
<name>A0ABP9HEE1_9ACTN</name>
<reference evidence="2" key="1">
    <citation type="journal article" date="2019" name="Int. J. Syst. Evol. Microbiol.">
        <title>The Global Catalogue of Microorganisms (GCM) 10K type strain sequencing project: providing services to taxonomists for standard genome sequencing and annotation.</title>
        <authorList>
            <consortium name="The Broad Institute Genomics Platform"/>
            <consortium name="The Broad Institute Genome Sequencing Center for Infectious Disease"/>
            <person name="Wu L."/>
            <person name="Ma J."/>
        </authorList>
    </citation>
    <scope>NUCLEOTIDE SEQUENCE [LARGE SCALE GENOMIC DNA]</scope>
    <source>
        <strain evidence="2">JCM 18126</strain>
    </source>
</reference>
<dbReference type="EMBL" id="BAABIL010000117">
    <property type="protein sequence ID" value="GAA4969219.1"/>
    <property type="molecule type" value="Genomic_DNA"/>
</dbReference>
<comment type="caution">
    <text evidence="1">The sequence shown here is derived from an EMBL/GenBank/DDBJ whole genome shotgun (WGS) entry which is preliminary data.</text>
</comment>
<gene>
    <name evidence="1" type="ORF">GCM10023225_09320</name>
</gene>
<dbReference type="RefSeq" id="WP_345711213.1">
    <property type="nucleotide sequence ID" value="NZ_BAABIL010000117.1"/>
</dbReference>
<evidence type="ECO:0000313" key="2">
    <source>
        <dbReference type="Proteomes" id="UP001501195"/>
    </source>
</evidence>
<keyword evidence="2" id="KW-1185">Reference proteome</keyword>
<dbReference type="Proteomes" id="UP001501195">
    <property type="component" value="Unassembled WGS sequence"/>
</dbReference>
<protein>
    <recommendedName>
        <fullName evidence="3">Sensory transduction regulator</fullName>
    </recommendedName>
</protein>